<dbReference type="RefSeq" id="WP_189481460.1">
    <property type="nucleotide sequence ID" value="NZ_BMYR01000004.1"/>
</dbReference>
<gene>
    <name evidence="1" type="ORF">GCM10008111_11760</name>
</gene>
<dbReference type="InterPro" id="IPR036249">
    <property type="entry name" value="Thioredoxin-like_sf"/>
</dbReference>
<dbReference type="Gene3D" id="3.40.30.10">
    <property type="entry name" value="Glutaredoxin"/>
    <property type="match status" value="1"/>
</dbReference>
<protein>
    <submittedName>
        <fullName evidence="1">Thioredoxin family protein</fullName>
    </submittedName>
</protein>
<sequence>MSRYTLYSTWGCHLCEDAEALVKAAGVAGELQIVDIVDDEHALARFRVHIPVLACTDAQGVEQLLYWPFDAAALQHWLQQHSTHLMQATHSKDTK</sequence>
<dbReference type="PANTHER" id="PTHR33558:SF1">
    <property type="entry name" value="GLUTAREDOXIN-LIKE PROTEIN C5ORF63 HOMOLOG"/>
    <property type="match status" value="1"/>
</dbReference>
<accession>A0ABQ2WK41</accession>
<organism evidence="1 2">
    <name type="scientific">Alishewanella tabrizica</name>
    <dbReference type="NCBI Taxonomy" id="671278"/>
    <lineage>
        <taxon>Bacteria</taxon>
        <taxon>Pseudomonadati</taxon>
        <taxon>Pseudomonadota</taxon>
        <taxon>Gammaproteobacteria</taxon>
        <taxon>Alteromonadales</taxon>
        <taxon>Alteromonadaceae</taxon>
        <taxon>Alishewanella</taxon>
    </lineage>
</organism>
<reference evidence="2" key="1">
    <citation type="journal article" date="2019" name="Int. J. Syst. Evol. Microbiol.">
        <title>The Global Catalogue of Microorganisms (GCM) 10K type strain sequencing project: providing services to taxonomists for standard genome sequencing and annotation.</title>
        <authorList>
            <consortium name="The Broad Institute Genomics Platform"/>
            <consortium name="The Broad Institute Genome Sequencing Center for Infectious Disease"/>
            <person name="Wu L."/>
            <person name="Ma J."/>
        </authorList>
    </citation>
    <scope>NUCLEOTIDE SEQUENCE [LARGE SCALE GENOMIC DNA]</scope>
    <source>
        <strain evidence="2">KCTC 23723</strain>
    </source>
</reference>
<dbReference type="PANTHER" id="PTHR33558">
    <property type="entry name" value="GLUTAREDOXIN-LIKE PROTEIN C5ORF63 HOMOLOG"/>
    <property type="match status" value="1"/>
</dbReference>
<keyword evidence="2" id="KW-1185">Reference proteome</keyword>
<proteinExistence type="predicted"/>
<comment type="caution">
    <text evidence="1">The sequence shown here is derived from an EMBL/GenBank/DDBJ whole genome shotgun (WGS) entry which is preliminary data.</text>
</comment>
<dbReference type="SUPFAM" id="SSF52833">
    <property type="entry name" value="Thioredoxin-like"/>
    <property type="match status" value="1"/>
</dbReference>
<dbReference type="InterPro" id="IPR052565">
    <property type="entry name" value="Glutaredoxin-like_YDR286C"/>
</dbReference>
<dbReference type="InterPro" id="IPR008554">
    <property type="entry name" value="Glutaredoxin-like"/>
</dbReference>
<dbReference type="Proteomes" id="UP000634667">
    <property type="component" value="Unassembled WGS sequence"/>
</dbReference>
<evidence type="ECO:0000313" key="1">
    <source>
        <dbReference type="EMBL" id="GGW57336.1"/>
    </source>
</evidence>
<name>A0ABQ2WK41_9ALTE</name>
<evidence type="ECO:0000313" key="2">
    <source>
        <dbReference type="Proteomes" id="UP000634667"/>
    </source>
</evidence>
<dbReference type="EMBL" id="BMYR01000004">
    <property type="protein sequence ID" value="GGW57336.1"/>
    <property type="molecule type" value="Genomic_DNA"/>
</dbReference>
<dbReference type="Pfam" id="PF05768">
    <property type="entry name" value="Glrx-like"/>
    <property type="match status" value="1"/>
</dbReference>